<evidence type="ECO:0000256" key="7">
    <source>
        <dbReference type="ARBA" id="ARBA00022859"/>
    </source>
</evidence>
<evidence type="ECO:0000256" key="2">
    <source>
        <dbReference type="ARBA" id="ARBA00007550"/>
    </source>
</evidence>
<keyword evidence="7" id="KW-0391">Immunity</keyword>
<feature type="domain" description="Attacin N-terminal" evidence="9">
    <location>
        <begin position="1"/>
        <end position="65"/>
    </location>
</feature>
<dbReference type="GO" id="GO:0042742">
    <property type="term" value="P:defense response to bacterium"/>
    <property type="evidence" value="ECO:0007669"/>
    <property type="project" value="UniProtKB-KW"/>
</dbReference>
<evidence type="ECO:0000256" key="4">
    <source>
        <dbReference type="ARBA" id="ARBA00022529"/>
    </source>
</evidence>
<dbReference type="Pfam" id="PF03769">
    <property type="entry name" value="Attacin_C"/>
    <property type="match status" value="1"/>
</dbReference>
<organism evidence="11 12">
    <name type="scientific">Drosophila busckii</name>
    <name type="common">Fruit fly</name>
    <dbReference type="NCBI Taxonomy" id="30019"/>
    <lineage>
        <taxon>Eukaryota</taxon>
        <taxon>Metazoa</taxon>
        <taxon>Ecdysozoa</taxon>
        <taxon>Arthropoda</taxon>
        <taxon>Hexapoda</taxon>
        <taxon>Insecta</taxon>
        <taxon>Pterygota</taxon>
        <taxon>Neoptera</taxon>
        <taxon>Endopterygota</taxon>
        <taxon>Diptera</taxon>
        <taxon>Brachycera</taxon>
        <taxon>Muscomorpha</taxon>
        <taxon>Ephydroidea</taxon>
        <taxon>Drosophilidae</taxon>
        <taxon>Drosophila</taxon>
    </lineage>
</organism>
<dbReference type="EMBL" id="CP012526">
    <property type="protein sequence ID" value="ALC45721.1"/>
    <property type="molecule type" value="Genomic_DNA"/>
</dbReference>
<evidence type="ECO:0000256" key="1">
    <source>
        <dbReference type="ARBA" id="ARBA00004613"/>
    </source>
</evidence>
<dbReference type="OrthoDB" id="7879934at2759"/>
<evidence type="ECO:0000256" key="8">
    <source>
        <dbReference type="ARBA" id="ARBA00023022"/>
    </source>
</evidence>
<comment type="subcellular location">
    <subcellularLocation>
        <location evidence="1">Secreted</location>
    </subcellularLocation>
</comment>
<dbReference type="InterPro" id="IPR005520">
    <property type="entry name" value="Attacin_N"/>
</dbReference>
<gene>
    <name evidence="11" type="ORF">Dbus_chr3Rg471</name>
</gene>
<dbReference type="GO" id="GO:0045087">
    <property type="term" value="P:innate immune response"/>
    <property type="evidence" value="ECO:0007669"/>
    <property type="project" value="UniProtKB-KW"/>
</dbReference>
<protein>
    <submittedName>
        <fullName evidence="11">AttD</fullName>
    </submittedName>
</protein>
<dbReference type="STRING" id="30019.A0A0M4EHC4"/>
<reference evidence="11 12" key="1">
    <citation type="submission" date="2015-08" db="EMBL/GenBank/DDBJ databases">
        <title>Ancestral chromatin configuration constrains chromatin evolution on differentiating sex chromosomes in Drosophila.</title>
        <authorList>
            <person name="Zhou Q."/>
            <person name="Bachtrog D."/>
        </authorList>
    </citation>
    <scope>NUCLEOTIDE SEQUENCE [LARGE SCALE GENOMIC DNA]</scope>
    <source>
        <tissue evidence="11">Whole larvae</tissue>
    </source>
</reference>
<dbReference type="OMA" id="RSHDQFG"/>
<keyword evidence="6" id="KW-0732">Signal</keyword>
<feature type="domain" description="Attacin C-terminal" evidence="10">
    <location>
        <begin position="67"/>
        <end position="181"/>
    </location>
</feature>
<dbReference type="AlphaFoldDB" id="A0A0M4EHC4"/>
<keyword evidence="3" id="KW-0964">Secreted</keyword>
<dbReference type="Proteomes" id="UP000494163">
    <property type="component" value="Chromosome 3R"/>
</dbReference>
<proteinExistence type="inferred from homology"/>
<keyword evidence="12" id="KW-1185">Reference proteome</keyword>
<sequence>MECQAAGDPKTGAASARCGVMTGDEQASARAGVFAQTNSSAGPVTTGLYGAVNANGHGLSVQHGHTPGLGSSTTVAGQANLMMNKQAEINATAFHTHNRTHDQFGGGLNMQTAGGHSAALGVAHVPQFNMTTMNASGKANLYTSPSGNFNMDATANANRHMSGPFRGKSDFGAGLNMNYRF</sequence>
<dbReference type="GO" id="GO:0005576">
    <property type="term" value="C:extracellular region"/>
    <property type="evidence" value="ECO:0007669"/>
    <property type="project" value="UniProtKB-SubCell"/>
</dbReference>
<evidence type="ECO:0000256" key="5">
    <source>
        <dbReference type="ARBA" id="ARBA00022588"/>
    </source>
</evidence>
<comment type="similarity">
    <text evidence="2">Belongs to the attacin/sarcotoxin-2 family.</text>
</comment>
<dbReference type="InterPro" id="IPR005521">
    <property type="entry name" value="Attacin_C"/>
</dbReference>
<evidence type="ECO:0000313" key="12">
    <source>
        <dbReference type="Proteomes" id="UP000494163"/>
    </source>
</evidence>
<evidence type="ECO:0000313" key="11">
    <source>
        <dbReference type="EMBL" id="ALC45721.1"/>
    </source>
</evidence>
<keyword evidence="8" id="KW-0044">Antibiotic</keyword>
<evidence type="ECO:0000259" key="9">
    <source>
        <dbReference type="Pfam" id="PF03768"/>
    </source>
</evidence>
<accession>A0A0M4EHC4</accession>
<name>A0A0M4EHC4_DROBS</name>
<dbReference type="Pfam" id="PF03768">
    <property type="entry name" value="Attacin_N"/>
    <property type="match status" value="1"/>
</dbReference>
<keyword evidence="5" id="KW-0399">Innate immunity</keyword>
<evidence type="ECO:0000256" key="6">
    <source>
        <dbReference type="ARBA" id="ARBA00022729"/>
    </source>
</evidence>
<evidence type="ECO:0000256" key="3">
    <source>
        <dbReference type="ARBA" id="ARBA00022525"/>
    </source>
</evidence>
<keyword evidence="4" id="KW-0929">Antimicrobial</keyword>
<evidence type="ECO:0000259" key="10">
    <source>
        <dbReference type="Pfam" id="PF03769"/>
    </source>
</evidence>